<organism evidence="1 2">
    <name type="scientific">Pseudomonas fluorescens</name>
    <dbReference type="NCBI Taxonomy" id="294"/>
    <lineage>
        <taxon>Bacteria</taxon>
        <taxon>Pseudomonadati</taxon>
        <taxon>Pseudomonadota</taxon>
        <taxon>Gammaproteobacteria</taxon>
        <taxon>Pseudomonadales</taxon>
        <taxon>Pseudomonadaceae</taxon>
        <taxon>Pseudomonas</taxon>
    </lineage>
</organism>
<dbReference type="OrthoDB" id="9067983at2"/>
<dbReference type="EMBL" id="CABVJF010000046">
    <property type="protein sequence ID" value="VVQ26398.1"/>
    <property type="molecule type" value="Genomic_DNA"/>
</dbReference>
<evidence type="ECO:0008006" key="3">
    <source>
        <dbReference type="Google" id="ProtNLM"/>
    </source>
</evidence>
<dbReference type="Pfam" id="PF13148">
    <property type="entry name" value="DUF3987"/>
    <property type="match status" value="1"/>
</dbReference>
<evidence type="ECO:0000313" key="1">
    <source>
        <dbReference type="EMBL" id="VVQ26398.1"/>
    </source>
</evidence>
<name>A0A5E7VUA5_PSEFL</name>
<evidence type="ECO:0000313" key="2">
    <source>
        <dbReference type="Proteomes" id="UP000381378"/>
    </source>
</evidence>
<protein>
    <recommendedName>
        <fullName evidence="3">DUF3987 domain-containing protein</fullName>
    </recommendedName>
</protein>
<dbReference type="InterPro" id="IPR025048">
    <property type="entry name" value="DUF3987"/>
</dbReference>
<gene>
    <name evidence="1" type="ORF">PS928_06560</name>
</gene>
<proteinExistence type="predicted"/>
<sequence length="482" mass="54059">MTSYYGLKRGLPPCGSPFPRCAPLPLIGAAIDEAENNIQAPLPLILFSALTAISVSMQGLFDVRKPNGQCVPISLMLLSIANSGERKSTAENIFLAPVREVEEEYGVAYQSMINEWGTKCKIWEAKNKAILRSIGKLVGNGKCTQESEFLLYVHGKSKPAKPRQFKILYDDSTPEALFLGLHQNLPTAGLISSEGGGVLNGRALIDLPKQNSIWSGDSITVDRRTAESYKLNGARLTVSIMAQESAFKDYIKRQGDKSRGSGLWARYLVSYPVSTQGTRLIKNGTMSWEHCNVFSERLKIIIRQNTILLDDTVNRERQAVQFSAEASERWLDIFNAIESGINKGGRFEGFGDHASKLVDNISRVAALLHLFEGFDGDVSLRTLEFSVELCLWCSDEFKRIFAMPKQEETDAVELNNWLDRYRSKGLDWVFKNDVRQRCPNKLREKDRLDRALSVLRDQGKINFSKSGRAQYVELSGARTRSW</sequence>
<dbReference type="AlphaFoldDB" id="A0A5E7VUA5"/>
<accession>A0A5E7VUA5</accession>
<reference evidence="1 2" key="1">
    <citation type="submission" date="2019-09" db="EMBL/GenBank/DDBJ databases">
        <authorList>
            <person name="Chandra G."/>
            <person name="Truman W A."/>
        </authorList>
    </citation>
    <scope>NUCLEOTIDE SEQUENCE [LARGE SCALE GENOMIC DNA]</scope>
    <source>
        <strain evidence="1">PS928</strain>
    </source>
</reference>
<dbReference type="Proteomes" id="UP000381378">
    <property type="component" value="Unassembled WGS sequence"/>
</dbReference>